<dbReference type="Proteomes" id="UP000499080">
    <property type="component" value="Unassembled WGS sequence"/>
</dbReference>
<gene>
    <name evidence="1" type="ORF">AVEN_152555_1</name>
</gene>
<protein>
    <recommendedName>
        <fullName evidence="3">Endonuclease/exonuclease/phosphatase domain-containing protein</fullName>
    </recommendedName>
</protein>
<keyword evidence="2" id="KW-1185">Reference proteome</keyword>
<dbReference type="OrthoDB" id="410155at2759"/>
<dbReference type="EMBL" id="BGPR01007004">
    <property type="protein sequence ID" value="GBN23511.1"/>
    <property type="molecule type" value="Genomic_DNA"/>
</dbReference>
<dbReference type="SUPFAM" id="SSF56219">
    <property type="entry name" value="DNase I-like"/>
    <property type="match status" value="1"/>
</dbReference>
<proteinExistence type="predicted"/>
<evidence type="ECO:0000313" key="2">
    <source>
        <dbReference type="Proteomes" id="UP000499080"/>
    </source>
</evidence>
<comment type="caution">
    <text evidence="1">The sequence shown here is derived from an EMBL/GenBank/DDBJ whole genome shotgun (WGS) entry which is preliminary data.</text>
</comment>
<dbReference type="InterPro" id="IPR036691">
    <property type="entry name" value="Endo/exonu/phosph_ase_sf"/>
</dbReference>
<name>A0A4Y2M8V8_ARAVE</name>
<accession>A0A4Y2M8V8</accession>
<evidence type="ECO:0008006" key="3">
    <source>
        <dbReference type="Google" id="ProtNLM"/>
    </source>
</evidence>
<evidence type="ECO:0000313" key="1">
    <source>
        <dbReference type="EMBL" id="GBN23511.1"/>
    </source>
</evidence>
<reference evidence="1 2" key="1">
    <citation type="journal article" date="2019" name="Sci. Rep.">
        <title>Orb-weaving spider Araneus ventricosus genome elucidates the spidroin gene catalogue.</title>
        <authorList>
            <person name="Kono N."/>
            <person name="Nakamura H."/>
            <person name="Ohtoshi R."/>
            <person name="Moran D.A.P."/>
            <person name="Shinohara A."/>
            <person name="Yoshida Y."/>
            <person name="Fujiwara M."/>
            <person name="Mori M."/>
            <person name="Tomita M."/>
            <person name="Arakawa K."/>
        </authorList>
    </citation>
    <scope>NUCLEOTIDE SEQUENCE [LARGE SCALE GENOMIC DNA]</scope>
</reference>
<dbReference type="AlphaFoldDB" id="A0A4Y2M8V8"/>
<organism evidence="1 2">
    <name type="scientific">Araneus ventricosus</name>
    <name type="common">Orbweaver spider</name>
    <name type="synonym">Epeira ventricosa</name>
    <dbReference type="NCBI Taxonomy" id="182803"/>
    <lineage>
        <taxon>Eukaryota</taxon>
        <taxon>Metazoa</taxon>
        <taxon>Ecdysozoa</taxon>
        <taxon>Arthropoda</taxon>
        <taxon>Chelicerata</taxon>
        <taxon>Arachnida</taxon>
        <taxon>Araneae</taxon>
        <taxon>Araneomorphae</taxon>
        <taxon>Entelegynae</taxon>
        <taxon>Araneoidea</taxon>
        <taxon>Araneidae</taxon>
        <taxon>Araneus</taxon>
    </lineage>
</organism>
<sequence length="192" mass="21803">MGAKIIAPDTPTHYHYRGSSVLDLALARNTPYAINAYTLTELSSDHLPVKFLIDTGTPADTRKKFIPNWKKFKNQLLRQAEPPSCTEEINAEVERLTADIIAAYRDSGTWKDLTKSEITEEIKLQTRERNKCKKSDREQSTQPTRINLIEPRNTSGNCTKILTRGKLRTSSLALSRVRIRSGDLLKHARIIK</sequence>